<evidence type="ECO:0000256" key="8">
    <source>
        <dbReference type="SAM" id="Phobius"/>
    </source>
</evidence>
<feature type="transmembrane region" description="Helical" evidence="8">
    <location>
        <begin position="100"/>
        <end position="121"/>
    </location>
</feature>
<dbReference type="InterPro" id="IPR004776">
    <property type="entry name" value="Mem_transp_PIN-like"/>
</dbReference>
<keyword evidence="4" id="KW-1003">Cell membrane</keyword>
<dbReference type="PANTHER" id="PTHR36838:SF1">
    <property type="entry name" value="SLR1864 PROTEIN"/>
    <property type="match status" value="1"/>
</dbReference>
<evidence type="ECO:0000313" key="9">
    <source>
        <dbReference type="EMBL" id="KRM77827.1"/>
    </source>
</evidence>
<dbReference type="STRING" id="33960.TY91_12095"/>
<feature type="transmembrane region" description="Helical" evidence="8">
    <location>
        <begin position="6"/>
        <end position="23"/>
    </location>
</feature>
<keyword evidence="6 8" id="KW-1133">Transmembrane helix</keyword>
<dbReference type="GO" id="GO:0005886">
    <property type="term" value="C:plasma membrane"/>
    <property type="evidence" value="ECO:0007669"/>
    <property type="project" value="UniProtKB-SubCell"/>
</dbReference>
<comment type="subcellular location">
    <subcellularLocation>
        <location evidence="1">Cell membrane</location>
        <topology evidence="1">Multi-pass membrane protein</topology>
    </subcellularLocation>
</comment>
<feature type="transmembrane region" description="Helical" evidence="8">
    <location>
        <begin position="166"/>
        <end position="183"/>
    </location>
</feature>
<dbReference type="PATRIC" id="fig|1423733.4.peg.2816"/>
<dbReference type="PANTHER" id="PTHR36838">
    <property type="entry name" value="AUXIN EFFLUX CARRIER FAMILY PROTEIN"/>
    <property type="match status" value="1"/>
</dbReference>
<evidence type="ECO:0000256" key="6">
    <source>
        <dbReference type="ARBA" id="ARBA00022989"/>
    </source>
</evidence>
<evidence type="ECO:0000256" key="2">
    <source>
        <dbReference type="ARBA" id="ARBA00010145"/>
    </source>
</evidence>
<dbReference type="EMBL" id="AYYR01000008">
    <property type="protein sequence ID" value="KRM77827.1"/>
    <property type="molecule type" value="Genomic_DNA"/>
</dbReference>
<evidence type="ECO:0000256" key="7">
    <source>
        <dbReference type="ARBA" id="ARBA00023136"/>
    </source>
</evidence>
<comment type="caution">
    <text evidence="9">The sequence shown here is derived from an EMBL/GenBank/DDBJ whole genome shotgun (WGS) entry which is preliminary data.</text>
</comment>
<feature type="transmembrane region" description="Helical" evidence="8">
    <location>
        <begin position="66"/>
        <end position="88"/>
    </location>
</feature>
<dbReference type="AlphaFoldDB" id="A0A0R2BQX9"/>
<evidence type="ECO:0000256" key="3">
    <source>
        <dbReference type="ARBA" id="ARBA00022448"/>
    </source>
</evidence>
<comment type="similarity">
    <text evidence="2">Belongs to the auxin efflux carrier (TC 2.A.69) family.</text>
</comment>
<reference evidence="9 10" key="1">
    <citation type="journal article" date="2015" name="Genome Announc.">
        <title>Expanding the biotechnology potential of lactobacilli through comparative genomics of 213 strains and associated genera.</title>
        <authorList>
            <person name="Sun Z."/>
            <person name="Harris H.M."/>
            <person name="McCann A."/>
            <person name="Guo C."/>
            <person name="Argimon S."/>
            <person name="Zhang W."/>
            <person name="Yang X."/>
            <person name="Jeffery I.B."/>
            <person name="Cooney J.C."/>
            <person name="Kagawa T.F."/>
            <person name="Liu W."/>
            <person name="Song Y."/>
            <person name="Salvetti E."/>
            <person name="Wrobel A."/>
            <person name="Rasinkangas P."/>
            <person name="Parkhill J."/>
            <person name="Rea M.C."/>
            <person name="O'Sullivan O."/>
            <person name="Ritari J."/>
            <person name="Douillard F.P."/>
            <person name="Paul Ross R."/>
            <person name="Yang R."/>
            <person name="Briner A.E."/>
            <person name="Felis G.E."/>
            <person name="de Vos W.M."/>
            <person name="Barrangou R."/>
            <person name="Klaenhammer T.R."/>
            <person name="Caufield P.W."/>
            <person name="Cui Y."/>
            <person name="Zhang H."/>
            <person name="O'Toole P.W."/>
        </authorList>
    </citation>
    <scope>NUCLEOTIDE SEQUENCE [LARGE SCALE GENOMIC DNA]</scope>
    <source>
        <strain evidence="9 10">DSM 20515</strain>
    </source>
</reference>
<keyword evidence="7 8" id="KW-0472">Membrane</keyword>
<name>A0A0R2BQX9_SECCO</name>
<dbReference type="Pfam" id="PF03547">
    <property type="entry name" value="Mem_trans"/>
    <property type="match status" value="1"/>
</dbReference>
<proteinExistence type="inferred from homology"/>
<keyword evidence="5 8" id="KW-0812">Transmembrane</keyword>
<evidence type="ECO:0000313" key="10">
    <source>
        <dbReference type="Proteomes" id="UP000051845"/>
    </source>
</evidence>
<evidence type="ECO:0000256" key="5">
    <source>
        <dbReference type="ARBA" id="ARBA00022692"/>
    </source>
</evidence>
<evidence type="ECO:0000256" key="1">
    <source>
        <dbReference type="ARBA" id="ARBA00004651"/>
    </source>
</evidence>
<feature type="transmembrane region" description="Helical" evidence="8">
    <location>
        <begin position="283"/>
        <end position="303"/>
    </location>
</feature>
<dbReference type="InterPro" id="IPR038770">
    <property type="entry name" value="Na+/solute_symporter_sf"/>
</dbReference>
<feature type="transmembrane region" description="Helical" evidence="8">
    <location>
        <begin position="35"/>
        <end position="54"/>
    </location>
</feature>
<organism evidence="9 10">
    <name type="scientific">Secundilactobacillus collinoides DSM 20515 = JCM 1123</name>
    <dbReference type="NCBI Taxonomy" id="1423733"/>
    <lineage>
        <taxon>Bacteria</taxon>
        <taxon>Bacillati</taxon>
        <taxon>Bacillota</taxon>
        <taxon>Bacilli</taxon>
        <taxon>Lactobacillales</taxon>
        <taxon>Lactobacillaceae</taxon>
        <taxon>Secundilactobacillus</taxon>
    </lineage>
</organism>
<dbReference type="GO" id="GO:0055085">
    <property type="term" value="P:transmembrane transport"/>
    <property type="evidence" value="ECO:0007669"/>
    <property type="project" value="InterPro"/>
</dbReference>
<feature type="transmembrane region" description="Helical" evidence="8">
    <location>
        <begin position="127"/>
        <end position="145"/>
    </location>
</feature>
<gene>
    <name evidence="9" type="ORF">FC82_GL002694</name>
</gene>
<keyword evidence="3" id="KW-0813">Transport</keyword>
<protein>
    <submittedName>
        <fullName evidence="9">Malate transport protein</fullName>
    </submittedName>
</protein>
<accession>A0A0R2BQX9</accession>
<sequence>MNISILLTQIGIIAALIITGIAIKREGFLSGFNVSNLTNILLYVVSPCLIINSFEMPFSTKYLNELLMIVIALVVFYVIEITVTDVLFHRVTSPKTQRVLKFASIYSNAGFMGLPLVQALFGSKGVFFASVSLAIYNIFNWTHGISLFQKQANRRDTLMKLVKNPNLWAVVVGLMIFIGNLTLPQPVNEFLKDISAINTPLAMFVVGASLIEVRFSKQTLNASLWLSLALRNLFFPVVMIILLKLLGVTGIGALATILMAACPTASLIVLFSVQYKSDTAQAIPLFGISTLGCLITLPLIYALI</sequence>
<dbReference type="Gene3D" id="1.20.1530.20">
    <property type="match status" value="1"/>
</dbReference>
<dbReference type="Proteomes" id="UP000051845">
    <property type="component" value="Unassembled WGS sequence"/>
</dbReference>
<feature type="transmembrane region" description="Helical" evidence="8">
    <location>
        <begin position="225"/>
        <end position="245"/>
    </location>
</feature>
<feature type="transmembrane region" description="Helical" evidence="8">
    <location>
        <begin position="251"/>
        <end position="271"/>
    </location>
</feature>
<evidence type="ECO:0000256" key="4">
    <source>
        <dbReference type="ARBA" id="ARBA00022475"/>
    </source>
</evidence>
<dbReference type="RefSeq" id="WP_056995959.1">
    <property type="nucleotide sequence ID" value="NZ_AYYR01000008.1"/>
</dbReference>
<feature type="transmembrane region" description="Helical" evidence="8">
    <location>
        <begin position="195"/>
        <end position="213"/>
    </location>
</feature>